<reference evidence="2" key="2">
    <citation type="submission" date="2021-01" db="EMBL/GenBank/DDBJ databases">
        <authorList>
            <person name="Schikora-Tamarit M.A."/>
        </authorList>
    </citation>
    <scope>NUCLEOTIDE SEQUENCE</scope>
    <source>
        <strain evidence="2">CBS2887</strain>
    </source>
</reference>
<sequence length="737" mass="83859">MSQSNTNNSSLIDLTNSAFNNDSSTNDSSPPPTPDIQTQLIRNFNAYVNHLGYKQSQKTPVSRFDKLELQDPDLHYHPDRPGSPSSEDFPNTKLSDYEPLPRRSEHHQRFADRNYSRFGLEGFKEGCLEAWDTYDFHTEQKIIPPVRSETSTVNQNGRLKRRRSSTKMEESMDIDTPEPRYEQLGERYEDSLTVNTQFDNSIINLPHNIPLIPVFKNNLYGAYPSTKNSKSDGVSYLASDTSIHLLGRNHQILKTYEIKPHVTTYEDSIRSSFSDSPHSVNFVKSGVLFSKSQLPVLVCCCDDARTLIFDISQAENLKLIAEFTTEQSAWGCDFVDDVICVSDNSHRVTVFWLDEVHESGYVWTSQSIKLSENLPDLQIVEQDMERGYLKIIVISISGELAVLEFQRQRLAQLQTVNHKPHRSSDGLIRVQTGGQIAVNQKYTFKVSCQKRTEFNDMGWSVCKVSACDFVDVFNPEYLGTTAKTMPKEKEVYERSHILTNKMNHTLPNSLNLGKLPYVYDSQLGIASNFESSVALSQYYRPFEDDQKHIDFTLQEWDTEDLPTPRNHNLKKIQKAIAQQYDLGGSKVNTEDYYIVTTEGRVALMNASLSMLSFTGYLYDTAPLFSQVSEVLHFHNRLSIVKFIPCLSLVIVVSQVGLLTGFRLVNYRGVKSLREEFTLPGKIDKLEDYQRIVGCDWVKIAEGRVVVSVVFGEEGSVKTFELRDDLGKSGGLSMKDWI</sequence>
<feature type="region of interest" description="Disordered" evidence="1">
    <location>
        <begin position="72"/>
        <end position="108"/>
    </location>
</feature>
<feature type="compositionally biased region" description="Polar residues" evidence="1">
    <location>
        <begin position="1"/>
        <end position="19"/>
    </location>
</feature>
<name>A0A9P8TMZ6_WICPI</name>
<dbReference type="OrthoDB" id="4068815at2759"/>
<feature type="region of interest" description="Disordered" evidence="1">
    <location>
        <begin position="150"/>
        <end position="177"/>
    </location>
</feature>
<feature type="region of interest" description="Disordered" evidence="1">
    <location>
        <begin position="1"/>
        <end position="37"/>
    </location>
</feature>
<gene>
    <name evidence="2" type="ORF">WICPIJ_004206</name>
</gene>
<dbReference type="Gene3D" id="2.130.10.10">
    <property type="entry name" value="YVTN repeat-like/Quinoprotein amine dehydrogenase"/>
    <property type="match status" value="1"/>
</dbReference>
<reference evidence="2" key="1">
    <citation type="journal article" date="2021" name="Open Biol.">
        <title>Shared evolutionary footprints suggest mitochondrial oxidative damage underlies multiple complex I losses in fungi.</title>
        <authorList>
            <person name="Schikora-Tamarit M.A."/>
            <person name="Marcet-Houben M."/>
            <person name="Nosek J."/>
            <person name="Gabaldon T."/>
        </authorList>
    </citation>
    <scope>NUCLEOTIDE SEQUENCE</scope>
    <source>
        <strain evidence="2">CBS2887</strain>
    </source>
</reference>
<dbReference type="EMBL" id="JAEUBG010002305">
    <property type="protein sequence ID" value="KAH3684811.1"/>
    <property type="molecule type" value="Genomic_DNA"/>
</dbReference>
<evidence type="ECO:0000313" key="3">
    <source>
        <dbReference type="Proteomes" id="UP000774326"/>
    </source>
</evidence>
<proteinExistence type="predicted"/>
<dbReference type="Proteomes" id="UP000774326">
    <property type="component" value="Unassembled WGS sequence"/>
</dbReference>
<organism evidence="2 3">
    <name type="scientific">Wickerhamomyces pijperi</name>
    <name type="common">Yeast</name>
    <name type="synonym">Pichia pijperi</name>
    <dbReference type="NCBI Taxonomy" id="599730"/>
    <lineage>
        <taxon>Eukaryota</taxon>
        <taxon>Fungi</taxon>
        <taxon>Dikarya</taxon>
        <taxon>Ascomycota</taxon>
        <taxon>Saccharomycotina</taxon>
        <taxon>Saccharomycetes</taxon>
        <taxon>Phaffomycetales</taxon>
        <taxon>Wickerhamomycetaceae</taxon>
        <taxon>Wickerhamomyces</taxon>
    </lineage>
</organism>
<dbReference type="AlphaFoldDB" id="A0A9P8TMZ6"/>
<evidence type="ECO:0000256" key="1">
    <source>
        <dbReference type="SAM" id="MobiDB-lite"/>
    </source>
</evidence>
<feature type="compositionally biased region" description="Polar residues" evidence="1">
    <location>
        <begin position="83"/>
        <end position="94"/>
    </location>
</feature>
<dbReference type="InterPro" id="IPR015943">
    <property type="entry name" value="WD40/YVTN_repeat-like_dom_sf"/>
</dbReference>
<accession>A0A9P8TMZ6</accession>
<dbReference type="Pfam" id="PF08728">
    <property type="entry name" value="CRT10"/>
    <property type="match status" value="2"/>
</dbReference>
<feature type="compositionally biased region" description="Basic and acidic residues" evidence="1">
    <location>
        <begin position="95"/>
        <end position="108"/>
    </location>
</feature>
<evidence type="ECO:0000313" key="2">
    <source>
        <dbReference type="EMBL" id="KAH3684811.1"/>
    </source>
</evidence>
<keyword evidence="3" id="KW-1185">Reference proteome</keyword>
<comment type="caution">
    <text evidence="2">The sequence shown here is derived from an EMBL/GenBank/DDBJ whole genome shotgun (WGS) entry which is preliminary data.</text>
</comment>
<dbReference type="InterPro" id="IPR014839">
    <property type="entry name" value="Crt10"/>
</dbReference>
<protein>
    <submittedName>
        <fullName evidence="2">Uncharacterized protein</fullName>
    </submittedName>
</protein>